<keyword evidence="3" id="KW-0731">Sigma factor</keyword>
<accession>A0AAU7AWJ3</accession>
<dbReference type="SUPFAM" id="SSF88946">
    <property type="entry name" value="Sigma2 domain of RNA polymerase sigma factors"/>
    <property type="match status" value="1"/>
</dbReference>
<evidence type="ECO:0000259" key="6">
    <source>
        <dbReference type="Pfam" id="PF04542"/>
    </source>
</evidence>
<feature type="domain" description="RNA polymerase sigma-70 region 2" evidence="6">
    <location>
        <begin position="25"/>
        <end position="91"/>
    </location>
</feature>
<reference evidence="8" key="1">
    <citation type="submission" date="2022-12" db="EMBL/GenBank/DDBJ databases">
        <title>Paraconexibacter alkalitolerans sp. nov. and Baekduia alba sp. nov., isolated from soil and emended description of the genera Paraconexibacter (Chun et al., 2020) and Baekduia (An et al., 2020).</title>
        <authorList>
            <person name="Vieira S."/>
            <person name="Huber K.J."/>
            <person name="Geppert A."/>
            <person name="Wolf J."/>
            <person name="Neumann-Schaal M."/>
            <person name="Muesken M."/>
            <person name="Overmann J."/>
        </authorList>
    </citation>
    <scope>NUCLEOTIDE SEQUENCE</scope>
    <source>
        <strain evidence="8">AEG42_29</strain>
    </source>
</reference>
<dbReference type="AlphaFoldDB" id="A0AAU7AWJ3"/>
<dbReference type="Pfam" id="PF04542">
    <property type="entry name" value="Sigma70_r2"/>
    <property type="match status" value="1"/>
</dbReference>
<evidence type="ECO:0000256" key="3">
    <source>
        <dbReference type="ARBA" id="ARBA00023082"/>
    </source>
</evidence>
<sequence>MTTYDPDTQRQLAVPVREPAGFVALYRRESEAVLAFCARRVLDPETAMDLTAETFAQAYRGRRGFRGTTEPEAKAWLLTIARRQIASFLKRGSMDRRATQRLGIQTPTLTPDQAEEIERRVGLPQLRVVLGEELARLSVDQRDALRLRVVEERSYEEVARSLGISEATARARVSRGLRALGVALGHTTIEEAGL</sequence>
<dbReference type="InterPro" id="IPR036388">
    <property type="entry name" value="WH-like_DNA-bd_sf"/>
</dbReference>
<keyword evidence="4" id="KW-0238">DNA-binding</keyword>
<dbReference type="NCBIfam" id="TIGR02937">
    <property type="entry name" value="sigma70-ECF"/>
    <property type="match status" value="1"/>
</dbReference>
<dbReference type="GO" id="GO:0016987">
    <property type="term" value="F:sigma factor activity"/>
    <property type="evidence" value="ECO:0007669"/>
    <property type="project" value="UniProtKB-KW"/>
</dbReference>
<dbReference type="Gene3D" id="1.10.10.10">
    <property type="entry name" value="Winged helix-like DNA-binding domain superfamily/Winged helix DNA-binding domain"/>
    <property type="match status" value="1"/>
</dbReference>
<dbReference type="RefSeq" id="WP_354697218.1">
    <property type="nucleotide sequence ID" value="NZ_CP114014.1"/>
</dbReference>
<name>A0AAU7AWJ3_9ACTN</name>
<dbReference type="Pfam" id="PF08281">
    <property type="entry name" value="Sigma70_r4_2"/>
    <property type="match status" value="1"/>
</dbReference>
<evidence type="ECO:0000259" key="7">
    <source>
        <dbReference type="Pfam" id="PF08281"/>
    </source>
</evidence>
<evidence type="ECO:0000256" key="4">
    <source>
        <dbReference type="ARBA" id="ARBA00023125"/>
    </source>
</evidence>
<dbReference type="InterPro" id="IPR007627">
    <property type="entry name" value="RNA_pol_sigma70_r2"/>
</dbReference>
<protein>
    <submittedName>
        <fullName evidence="8">RNA polymerase sigma factor</fullName>
    </submittedName>
</protein>
<dbReference type="CDD" id="cd06171">
    <property type="entry name" value="Sigma70_r4"/>
    <property type="match status" value="1"/>
</dbReference>
<organism evidence="8">
    <name type="scientific">Paraconexibacter sp. AEG42_29</name>
    <dbReference type="NCBI Taxonomy" id="2997339"/>
    <lineage>
        <taxon>Bacteria</taxon>
        <taxon>Bacillati</taxon>
        <taxon>Actinomycetota</taxon>
        <taxon>Thermoleophilia</taxon>
        <taxon>Solirubrobacterales</taxon>
        <taxon>Paraconexibacteraceae</taxon>
        <taxon>Paraconexibacter</taxon>
    </lineage>
</organism>
<feature type="domain" description="RNA polymerase sigma factor 70 region 4 type 2" evidence="7">
    <location>
        <begin position="130"/>
        <end position="180"/>
    </location>
</feature>
<dbReference type="InterPro" id="IPR013324">
    <property type="entry name" value="RNA_pol_sigma_r3/r4-like"/>
</dbReference>
<dbReference type="EMBL" id="CP114014">
    <property type="protein sequence ID" value="XAY05984.1"/>
    <property type="molecule type" value="Genomic_DNA"/>
</dbReference>
<dbReference type="GO" id="GO:0006352">
    <property type="term" value="P:DNA-templated transcription initiation"/>
    <property type="evidence" value="ECO:0007669"/>
    <property type="project" value="InterPro"/>
</dbReference>
<evidence type="ECO:0000256" key="2">
    <source>
        <dbReference type="ARBA" id="ARBA00023015"/>
    </source>
</evidence>
<dbReference type="PANTHER" id="PTHR43133">
    <property type="entry name" value="RNA POLYMERASE ECF-TYPE SIGMA FACTO"/>
    <property type="match status" value="1"/>
</dbReference>
<evidence type="ECO:0000313" key="8">
    <source>
        <dbReference type="EMBL" id="XAY05984.1"/>
    </source>
</evidence>
<proteinExistence type="inferred from homology"/>
<comment type="similarity">
    <text evidence="1">Belongs to the sigma-70 factor family. ECF subfamily.</text>
</comment>
<dbReference type="InterPro" id="IPR013249">
    <property type="entry name" value="RNA_pol_sigma70_r4_t2"/>
</dbReference>
<dbReference type="PANTHER" id="PTHR43133:SF8">
    <property type="entry name" value="RNA POLYMERASE SIGMA FACTOR HI_1459-RELATED"/>
    <property type="match status" value="1"/>
</dbReference>
<dbReference type="InterPro" id="IPR014284">
    <property type="entry name" value="RNA_pol_sigma-70_dom"/>
</dbReference>
<keyword evidence="2" id="KW-0805">Transcription regulation</keyword>
<dbReference type="SUPFAM" id="SSF88659">
    <property type="entry name" value="Sigma3 and sigma4 domains of RNA polymerase sigma factors"/>
    <property type="match status" value="1"/>
</dbReference>
<dbReference type="KEGG" id="parq:DSM112329_02845"/>
<dbReference type="GO" id="GO:0003677">
    <property type="term" value="F:DNA binding"/>
    <property type="evidence" value="ECO:0007669"/>
    <property type="project" value="UniProtKB-KW"/>
</dbReference>
<keyword evidence="5" id="KW-0804">Transcription</keyword>
<evidence type="ECO:0000256" key="1">
    <source>
        <dbReference type="ARBA" id="ARBA00010641"/>
    </source>
</evidence>
<dbReference type="InterPro" id="IPR039425">
    <property type="entry name" value="RNA_pol_sigma-70-like"/>
</dbReference>
<dbReference type="InterPro" id="IPR013325">
    <property type="entry name" value="RNA_pol_sigma_r2"/>
</dbReference>
<evidence type="ECO:0000256" key="5">
    <source>
        <dbReference type="ARBA" id="ARBA00023163"/>
    </source>
</evidence>
<gene>
    <name evidence="8" type="ORF">DSM112329_02845</name>
</gene>
<dbReference type="Gene3D" id="1.10.1740.10">
    <property type="match status" value="1"/>
</dbReference>